<dbReference type="AlphaFoldDB" id="A0A7T8BBP1"/>
<evidence type="ECO:0000256" key="2">
    <source>
        <dbReference type="ARBA" id="ARBA00022448"/>
    </source>
</evidence>
<dbReference type="GO" id="GO:0015293">
    <property type="term" value="F:symporter activity"/>
    <property type="evidence" value="ECO:0007669"/>
    <property type="project" value="UniProtKB-KW"/>
</dbReference>
<proteinExistence type="predicted"/>
<feature type="transmembrane region" description="Helical" evidence="7">
    <location>
        <begin position="38"/>
        <end position="60"/>
    </location>
</feature>
<dbReference type="GO" id="GO:0005886">
    <property type="term" value="C:plasma membrane"/>
    <property type="evidence" value="ECO:0007669"/>
    <property type="project" value="UniProtKB-SubCell"/>
</dbReference>
<dbReference type="Pfam" id="PF00375">
    <property type="entry name" value="SDF"/>
    <property type="match status" value="1"/>
</dbReference>
<evidence type="ECO:0000256" key="6">
    <source>
        <dbReference type="ARBA" id="ARBA00023136"/>
    </source>
</evidence>
<evidence type="ECO:0000256" key="7">
    <source>
        <dbReference type="SAM" id="Phobius"/>
    </source>
</evidence>
<keyword evidence="3" id="KW-1003">Cell membrane</keyword>
<keyword evidence="6 7" id="KW-0472">Membrane</keyword>
<dbReference type="Gene3D" id="1.10.3860.10">
    <property type="entry name" value="Sodium:dicarboxylate symporter"/>
    <property type="match status" value="1"/>
</dbReference>
<feature type="transmembrane region" description="Helical" evidence="7">
    <location>
        <begin position="174"/>
        <end position="198"/>
    </location>
</feature>
<evidence type="ECO:0000313" key="9">
    <source>
        <dbReference type="Proteomes" id="UP000595917"/>
    </source>
</evidence>
<gene>
    <name evidence="8" type="ORF">JFL75_06685</name>
</gene>
<dbReference type="SUPFAM" id="SSF118215">
    <property type="entry name" value="Proton glutamate symport protein"/>
    <property type="match status" value="1"/>
</dbReference>
<feature type="transmembrane region" description="Helical" evidence="7">
    <location>
        <begin position="72"/>
        <end position="97"/>
    </location>
</feature>
<feature type="transmembrane region" description="Helical" evidence="7">
    <location>
        <begin position="290"/>
        <end position="310"/>
    </location>
</feature>
<organism evidence="8 9">
    <name type="scientific">Breznakiella homolactica</name>
    <dbReference type="NCBI Taxonomy" id="2798577"/>
    <lineage>
        <taxon>Bacteria</taxon>
        <taxon>Pseudomonadati</taxon>
        <taxon>Spirochaetota</taxon>
        <taxon>Spirochaetia</taxon>
        <taxon>Spirochaetales</taxon>
        <taxon>Breznakiellaceae</taxon>
        <taxon>Breznakiella</taxon>
    </lineage>
</organism>
<dbReference type="Proteomes" id="UP000595917">
    <property type="component" value="Chromosome"/>
</dbReference>
<evidence type="ECO:0000256" key="4">
    <source>
        <dbReference type="ARBA" id="ARBA00022692"/>
    </source>
</evidence>
<dbReference type="PANTHER" id="PTHR42865">
    <property type="entry name" value="PROTON/GLUTAMATE-ASPARTATE SYMPORTER"/>
    <property type="match status" value="1"/>
</dbReference>
<comment type="subcellular location">
    <subcellularLocation>
        <location evidence="1">Cell membrane</location>
        <topology evidence="1">Multi-pass membrane protein</topology>
    </subcellularLocation>
</comment>
<keyword evidence="4 7" id="KW-0812">Transmembrane</keyword>
<keyword evidence="2" id="KW-0813">Transport</keyword>
<reference evidence="8" key="1">
    <citation type="submission" date="2021-01" db="EMBL/GenBank/DDBJ databases">
        <title>Description of Breznakiella homolactica.</title>
        <authorList>
            <person name="Song Y."/>
            <person name="Brune A."/>
        </authorList>
    </citation>
    <scope>NUCLEOTIDE SEQUENCE</scope>
    <source>
        <strain evidence="8">RmG30</strain>
    </source>
</reference>
<keyword evidence="9" id="KW-1185">Reference proteome</keyword>
<feature type="transmembrane region" description="Helical" evidence="7">
    <location>
        <begin position="137"/>
        <end position="154"/>
    </location>
</feature>
<feature type="transmembrane region" description="Helical" evidence="7">
    <location>
        <begin position="317"/>
        <end position="338"/>
    </location>
</feature>
<feature type="transmembrane region" description="Helical" evidence="7">
    <location>
        <begin position="213"/>
        <end position="236"/>
    </location>
</feature>
<evidence type="ECO:0000256" key="3">
    <source>
        <dbReference type="ARBA" id="ARBA00022475"/>
    </source>
</evidence>
<dbReference type="InterPro" id="IPR001991">
    <property type="entry name" value="Na-dicarboxylate_symporter"/>
</dbReference>
<evidence type="ECO:0000256" key="1">
    <source>
        <dbReference type="ARBA" id="ARBA00004651"/>
    </source>
</evidence>
<evidence type="ECO:0000256" key="5">
    <source>
        <dbReference type="ARBA" id="ARBA00022989"/>
    </source>
</evidence>
<keyword evidence="5 7" id="KW-1133">Transmembrane helix</keyword>
<accession>A0A7T8BBP1</accession>
<dbReference type="EMBL" id="CP067089">
    <property type="protein sequence ID" value="QQO10596.1"/>
    <property type="molecule type" value="Genomic_DNA"/>
</dbReference>
<name>A0A7T8BBP1_9SPIR</name>
<sequence length="410" mass="45508">MKVWLKLLIGSVLGLLIGFLLPHDNQTIQSALAWLERFAIQIGRYATIPILFFALTISIYELRQDNRLWRLILRTLVVMVISTVLMVALGIIVTLLFPPARIPILIEEQRGIVSLDLADGIMEIFPSNMFSALVSQGVYLLPVCVFAFFLGMGLSYDRNYTKQVISLIDSLSRIFFHIAAFFSEILGLIIIILGAYWAVRFRDALRADVFRDLILLLGVFGAVLGFGIMPLFLYLLKPKTNPWKILYGSIGPALAGFFSGDINFTLPVLFRHSKENLGIQRRSNTVTTVIFANFGRAGSAMVAAMAFIVIIKSYSSLGVTMADVMAIALRCIIISMLLPRQSGNGAHAALAVLCTSFGRGFEAGYLILRPIAFYLIAIGTFLDIMLNTIAGYAIARMSGFQEEKEIRHFI</sequence>
<dbReference type="InterPro" id="IPR036458">
    <property type="entry name" value="Na:dicarbo_symporter_sf"/>
</dbReference>
<dbReference type="PANTHER" id="PTHR42865:SF7">
    <property type="entry name" value="PROTON_GLUTAMATE-ASPARTATE SYMPORTER"/>
    <property type="match status" value="1"/>
</dbReference>
<dbReference type="RefSeq" id="WP_215627901.1">
    <property type="nucleotide sequence ID" value="NZ_CP067089.2"/>
</dbReference>
<protein>
    <submittedName>
        <fullName evidence="8">Dicarboxylate/amino acid:cation symporter</fullName>
    </submittedName>
</protein>
<feature type="transmembrane region" description="Helical" evidence="7">
    <location>
        <begin position="371"/>
        <end position="395"/>
    </location>
</feature>
<evidence type="ECO:0000313" key="8">
    <source>
        <dbReference type="EMBL" id="QQO10596.1"/>
    </source>
</evidence>
<dbReference type="KEGG" id="bhc:JFL75_06685"/>
<dbReference type="PRINTS" id="PR00173">
    <property type="entry name" value="EDTRNSPORT"/>
</dbReference>